<organism evidence="7 8">
    <name type="scientific">Sulfobacillus benefaciens</name>
    <dbReference type="NCBI Taxonomy" id="453960"/>
    <lineage>
        <taxon>Bacteria</taxon>
        <taxon>Bacillati</taxon>
        <taxon>Bacillota</taxon>
        <taxon>Clostridia</taxon>
        <taxon>Eubacteriales</taxon>
        <taxon>Clostridiales Family XVII. Incertae Sedis</taxon>
        <taxon>Sulfobacillus</taxon>
    </lineage>
</organism>
<evidence type="ECO:0000256" key="1">
    <source>
        <dbReference type="ARBA" id="ARBA00004651"/>
    </source>
</evidence>
<keyword evidence="2" id="KW-1003">Cell membrane</keyword>
<dbReference type="CDD" id="cd13124">
    <property type="entry name" value="MATE_SpoVB_like"/>
    <property type="match status" value="1"/>
</dbReference>
<evidence type="ECO:0000256" key="6">
    <source>
        <dbReference type="SAM" id="Phobius"/>
    </source>
</evidence>
<keyword evidence="3 6" id="KW-0812">Transmembrane</keyword>
<dbReference type="InterPro" id="IPR050833">
    <property type="entry name" value="Poly_Biosynth_Transport"/>
</dbReference>
<protein>
    <submittedName>
        <fullName evidence="7">Polysaccharide biosynthesis protein</fullName>
    </submittedName>
</protein>
<proteinExistence type="predicted"/>
<sequence length="503" mass="54045">MNKRSLWRGAFWLSVGALVSKLIGAVYRIFLPRILGDYGVGLFQMAYPLYALLLAISVNGIPTALSKETAEKLSHDEITAAEHLAAWTQVFLAGVGLVVAATLEILAPWVARYVFHEPAATLSIRALAPALVFVASEAGLRGYFQGYQEMAPTALSQIFEQITRVAVMFPLAMLWLPRGTAWGAAGATLGAPVGAMAGLLFLLIARLRKGSIVLTRPVPWRSMGRLIRVAVPMSLSGLLFPLMFLADSMFVPQRLMKNSLSLHRATALFGRLSGEAMPLINLTMVVGAALAVSLVPAIAQAMAGGERALADRRVNLALHLIWLFALPMSGGLIIMARPLTRILYGGSGAAHALQILAIGSSVLAVQQVLGSSLQASGYGWIPVKNLLYGTLVKFSLTWWLTSLPSLGIRGAALGTVAASILTAWLNWKDWAQIVHSLESPLKTAAWPFVGTVVMAMAIQTWIGYDPFSRGMWTTISAIFVGIAVYFILMAALGELKVLKGLRD</sequence>
<feature type="transmembrane region" description="Helical" evidence="6">
    <location>
        <begin position="406"/>
        <end position="425"/>
    </location>
</feature>
<comment type="caution">
    <text evidence="7">The sequence shown here is derived from an EMBL/GenBank/DDBJ whole genome shotgun (WGS) entry which is preliminary data.</text>
</comment>
<feature type="transmembrane region" description="Helical" evidence="6">
    <location>
        <begin position="182"/>
        <end position="205"/>
    </location>
</feature>
<feature type="transmembrane region" description="Helical" evidence="6">
    <location>
        <begin position="12"/>
        <end position="30"/>
    </location>
</feature>
<dbReference type="InterPro" id="IPR024923">
    <property type="entry name" value="PG_synth_SpoVB"/>
</dbReference>
<evidence type="ECO:0000256" key="5">
    <source>
        <dbReference type="ARBA" id="ARBA00023136"/>
    </source>
</evidence>
<evidence type="ECO:0000313" key="7">
    <source>
        <dbReference type="EMBL" id="PSR30879.1"/>
    </source>
</evidence>
<accession>A0A2T2X8S0</accession>
<dbReference type="GO" id="GO:0005886">
    <property type="term" value="C:plasma membrane"/>
    <property type="evidence" value="ECO:0007669"/>
    <property type="project" value="UniProtKB-SubCell"/>
</dbReference>
<feature type="transmembrane region" description="Helical" evidence="6">
    <location>
        <begin position="445"/>
        <end position="464"/>
    </location>
</feature>
<dbReference type="Pfam" id="PF01943">
    <property type="entry name" value="Polysacc_synt"/>
    <property type="match status" value="1"/>
</dbReference>
<name>A0A2T2X8S0_9FIRM</name>
<evidence type="ECO:0000256" key="2">
    <source>
        <dbReference type="ARBA" id="ARBA00022475"/>
    </source>
</evidence>
<dbReference type="PANTHER" id="PTHR30250">
    <property type="entry name" value="PST FAMILY PREDICTED COLANIC ACID TRANSPORTER"/>
    <property type="match status" value="1"/>
</dbReference>
<keyword evidence="4 6" id="KW-1133">Transmembrane helix</keyword>
<dbReference type="EMBL" id="PXYT01000006">
    <property type="protein sequence ID" value="PSR30879.1"/>
    <property type="molecule type" value="Genomic_DNA"/>
</dbReference>
<feature type="transmembrane region" description="Helical" evidence="6">
    <location>
        <begin position="86"/>
        <end position="110"/>
    </location>
</feature>
<dbReference type="Proteomes" id="UP000242699">
    <property type="component" value="Unassembled WGS sequence"/>
</dbReference>
<feature type="transmembrane region" description="Helical" evidence="6">
    <location>
        <begin position="42"/>
        <end position="65"/>
    </location>
</feature>
<dbReference type="InterPro" id="IPR002797">
    <property type="entry name" value="Polysacc_synth"/>
</dbReference>
<evidence type="ECO:0000256" key="3">
    <source>
        <dbReference type="ARBA" id="ARBA00022692"/>
    </source>
</evidence>
<evidence type="ECO:0000313" key="8">
    <source>
        <dbReference type="Proteomes" id="UP000242699"/>
    </source>
</evidence>
<feature type="transmembrane region" description="Helical" evidence="6">
    <location>
        <begin position="316"/>
        <end position="336"/>
    </location>
</feature>
<feature type="transmembrane region" description="Helical" evidence="6">
    <location>
        <begin position="226"/>
        <end position="246"/>
    </location>
</feature>
<comment type="subcellular location">
    <subcellularLocation>
        <location evidence="1">Cell membrane</location>
        <topology evidence="1">Multi-pass membrane protein</topology>
    </subcellularLocation>
</comment>
<keyword evidence="5 6" id="KW-0472">Membrane</keyword>
<feature type="transmembrane region" description="Helical" evidence="6">
    <location>
        <begin position="470"/>
        <end position="492"/>
    </location>
</feature>
<evidence type="ECO:0000256" key="4">
    <source>
        <dbReference type="ARBA" id="ARBA00022989"/>
    </source>
</evidence>
<feature type="transmembrane region" description="Helical" evidence="6">
    <location>
        <begin position="279"/>
        <end position="304"/>
    </location>
</feature>
<gene>
    <name evidence="7" type="ORF">C7B43_04280</name>
</gene>
<reference evidence="7 8" key="1">
    <citation type="journal article" date="2014" name="BMC Genomics">
        <title>Comparison of environmental and isolate Sulfobacillus genomes reveals diverse carbon, sulfur, nitrogen, and hydrogen metabolisms.</title>
        <authorList>
            <person name="Justice N.B."/>
            <person name="Norman A."/>
            <person name="Brown C.T."/>
            <person name="Singh A."/>
            <person name="Thomas B.C."/>
            <person name="Banfield J.F."/>
        </authorList>
    </citation>
    <scope>NUCLEOTIDE SEQUENCE [LARGE SCALE GENOMIC DNA]</scope>
    <source>
        <strain evidence="7">AMDSBA1</strain>
    </source>
</reference>
<dbReference type="PIRSF" id="PIRSF038958">
    <property type="entry name" value="PG_synth_SpoVB"/>
    <property type="match status" value="1"/>
</dbReference>
<dbReference type="PANTHER" id="PTHR30250:SF21">
    <property type="entry name" value="LIPID II FLIPPASE MURJ"/>
    <property type="match status" value="1"/>
</dbReference>
<dbReference type="AlphaFoldDB" id="A0A2T2X8S0"/>